<reference evidence="1 2" key="1">
    <citation type="submission" date="2017-02" db="EMBL/GenBank/DDBJ databases">
        <title>The new phylogeny of genus Mycobacterium.</title>
        <authorList>
            <person name="Tortoli E."/>
            <person name="Trovato A."/>
            <person name="Cirillo D.M."/>
        </authorList>
    </citation>
    <scope>NUCLEOTIDE SEQUENCE [LARGE SCALE GENOMIC DNA]</scope>
    <source>
        <strain evidence="1 2">IP1130001</strain>
    </source>
</reference>
<gene>
    <name evidence="1" type="ORF">BST29_09800</name>
</gene>
<evidence type="ECO:0008006" key="3">
    <source>
        <dbReference type="Google" id="ProtNLM"/>
    </source>
</evidence>
<dbReference type="Proteomes" id="UP000243140">
    <property type="component" value="Unassembled WGS sequence"/>
</dbReference>
<evidence type="ECO:0000313" key="1">
    <source>
        <dbReference type="EMBL" id="ORA83800.1"/>
    </source>
</evidence>
<sequence length="340" mass="35089">MSVSEIRLTDAAGGMVDLFSGVENELASFTNGASAAAVPASFLGDVVNPYVSTIETAWSGIQTIGNDWLANPFPVLSQVLTNQAKYANILIPDVTKFLQSEFSYVTTGMVPAFQSAAYLFFNGQPETAMTNLTKSLYDGLFIFPGFSLASALAIPGDIATNFTNAVKAVTSEFTLLDNVGSLFWPFLQATRAFGIAAQNFEDATTPAAALQAIAQAPAVVANGFLNGGADSFSAYPGLLGVPNVNSGAGAVYEWLISLPQSVATSLGAKAGTNISANLPNVFNGVFNTLSTNLGNFANSIGSGLTSILQGIPSALANLPSMIGALATQIGSWITALLGLL</sequence>
<proteinExistence type="predicted"/>
<evidence type="ECO:0000313" key="2">
    <source>
        <dbReference type="Proteomes" id="UP000243140"/>
    </source>
</evidence>
<dbReference type="EMBL" id="MVHV01000007">
    <property type="protein sequence ID" value="ORA83800.1"/>
    <property type="molecule type" value="Genomic_DNA"/>
</dbReference>
<accession>A0ABX3SVT3</accession>
<name>A0ABX3SVT3_MYCMA</name>
<protein>
    <recommendedName>
        <fullName evidence="3">PE-PGRS family protein</fullName>
    </recommendedName>
</protein>
<organism evidence="1 2">
    <name type="scientific">Mycobacterium malmoense</name>
    <dbReference type="NCBI Taxonomy" id="1780"/>
    <lineage>
        <taxon>Bacteria</taxon>
        <taxon>Bacillati</taxon>
        <taxon>Actinomycetota</taxon>
        <taxon>Actinomycetes</taxon>
        <taxon>Mycobacteriales</taxon>
        <taxon>Mycobacteriaceae</taxon>
        <taxon>Mycobacterium</taxon>
    </lineage>
</organism>
<comment type="caution">
    <text evidence="1">The sequence shown here is derived from an EMBL/GenBank/DDBJ whole genome shotgun (WGS) entry which is preliminary data.</text>
</comment>
<keyword evidence="2" id="KW-1185">Reference proteome</keyword>